<feature type="transmembrane region" description="Helical" evidence="1">
    <location>
        <begin position="6"/>
        <end position="27"/>
    </location>
</feature>
<keyword evidence="1" id="KW-0472">Membrane</keyword>
<evidence type="ECO:0000313" key="3">
    <source>
        <dbReference type="Proteomes" id="UP001223520"/>
    </source>
</evidence>
<accession>A0AAJ6PBE5</accession>
<name>A0AAJ6PBE5_9CYAN</name>
<keyword evidence="1" id="KW-0812">Transmembrane</keyword>
<keyword evidence="1" id="KW-1133">Transmembrane helix</keyword>
<reference evidence="2 3" key="1">
    <citation type="journal article" date="2023" name="Limnol Oceanogr Lett">
        <title>Environmental adaptations by the intertidal Antarctic cyanobacterium Halotia branconii CENA392 as revealed using long-read genome sequencing.</title>
        <authorList>
            <person name="Dextro R.B."/>
            <person name="Delbaje E."/>
            <person name="Freitas P.N.N."/>
            <person name="Geraldes V."/>
            <person name="Pinto E."/>
            <person name="Long P.F."/>
            <person name="Fiore M.F."/>
        </authorList>
    </citation>
    <scope>NUCLEOTIDE SEQUENCE [LARGE SCALE GENOMIC DNA]</scope>
    <source>
        <strain evidence="2 3">CENA392</strain>
    </source>
</reference>
<organism evidence="2 3">
    <name type="scientific">Halotia branconii CENA392</name>
    <dbReference type="NCBI Taxonomy" id="1539056"/>
    <lineage>
        <taxon>Bacteria</taxon>
        <taxon>Bacillati</taxon>
        <taxon>Cyanobacteriota</taxon>
        <taxon>Cyanophyceae</taxon>
        <taxon>Nostocales</taxon>
        <taxon>Nodulariaceae</taxon>
        <taxon>Halotia</taxon>
    </lineage>
</organism>
<feature type="transmembrane region" description="Helical" evidence="1">
    <location>
        <begin position="39"/>
        <end position="56"/>
    </location>
</feature>
<evidence type="ECO:0000256" key="1">
    <source>
        <dbReference type="SAM" id="Phobius"/>
    </source>
</evidence>
<sequence>MFNLLLLVNFASLVAFAIGLINPKLVLRGDNRTRRKSSEVYLSVFVLSFIGMLVFVPKHEPLVVVAPPPGTIAEAVPTLPPETKLSPTPTPVKATPIPTPEFVAFDPSVCKTDAYFPVNGASTALYSTCQYIKIGSFTPDVVARVTPKNGENDKFVLELEAESGFERFGVDDFNPITEQTKDVCIVYKDKSVSCYKFLKEPI</sequence>
<gene>
    <name evidence="2" type="ORF">QI031_09705</name>
</gene>
<dbReference type="EMBL" id="CP124543">
    <property type="protein sequence ID" value="WGV27731.1"/>
    <property type="molecule type" value="Genomic_DNA"/>
</dbReference>
<protein>
    <submittedName>
        <fullName evidence="2">Uncharacterized protein</fullName>
    </submittedName>
</protein>
<dbReference type="AlphaFoldDB" id="A0AAJ6PBE5"/>
<dbReference type="KEGG" id="hbq:QI031_09705"/>
<keyword evidence="3" id="KW-1185">Reference proteome</keyword>
<proteinExistence type="predicted"/>
<dbReference type="RefSeq" id="WP_281484971.1">
    <property type="nucleotide sequence ID" value="NZ_CP124543.1"/>
</dbReference>
<dbReference type="Proteomes" id="UP001223520">
    <property type="component" value="Chromosome"/>
</dbReference>
<evidence type="ECO:0000313" key="2">
    <source>
        <dbReference type="EMBL" id="WGV27731.1"/>
    </source>
</evidence>